<dbReference type="Gene3D" id="2.30.30.140">
    <property type="match status" value="2"/>
</dbReference>
<proteinExistence type="predicted"/>
<dbReference type="Proteomes" id="UP000033483">
    <property type="component" value="Unassembled WGS sequence"/>
</dbReference>
<feature type="compositionally biased region" description="Basic and acidic residues" evidence="1">
    <location>
        <begin position="233"/>
        <end position="242"/>
    </location>
</feature>
<evidence type="ECO:0000259" key="2">
    <source>
        <dbReference type="PROSITE" id="PS51518"/>
    </source>
</evidence>
<dbReference type="EMBL" id="LAEV01001118">
    <property type="protein sequence ID" value="KKA28794.1"/>
    <property type="molecule type" value="Genomic_DNA"/>
</dbReference>
<dbReference type="InterPro" id="IPR037802">
    <property type="entry name" value="SGF29"/>
</dbReference>
<dbReference type="OrthoDB" id="10265994at2759"/>
<gene>
    <name evidence="3" type="ORF">TD95_002852</name>
</gene>
<dbReference type="PANTHER" id="PTHR21539">
    <property type="entry name" value="SAGA-ASSOCIATED FACTOR 29"/>
    <property type="match status" value="1"/>
</dbReference>
<dbReference type="AlphaFoldDB" id="A0A0F4ZDX2"/>
<dbReference type="InterPro" id="IPR047288">
    <property type="entry name" value="Tudor_SGF29_rpt1"/>
</dbReference>
<accession>A0A0F4ZDX2</accession>
<reference evidence="3 4" key="1">
    <citation type="submission" date="2015-03" db="EMBL/GenBank/DDBJ databases">
        <authorList>
            <person name="Radwan O."/>
            <person name="Al-Naeli F.A."/>
            <person name="Rendon G.A."/>
            <person name="Fields C."/>
        </authorList>
    </citation>
    <scope>NUCLEOTIDE SEQUENCE [LARGE SCALE GENOMIC DNA]</scope>
    <source>
        <strain evidence="3">CR-DP1</strain>
    </source>
</reference>
<dbReference type="PANTHER" id="PTHR21539:SF0">
    <property type="entry name" value="SAGA-ASSOCIATED FACTOR 29"/>
    <property type="match status" value="1"/>
</dbReference>
<name>A0A0F4ZDX2_9PEZI</name>
<evidence type="ECO:0000313" key="4">
    <source>
        <dbReference type="Proteomes" id="UP000033483"/>
    </source>
</evidence>
<dbReference type="Pfam" id="PF07039">
    <property type="entry name" value="SGF29_Tudor"/>
    <property type="match status" value="1"/>
</dbReference>
<dbReference type="PROSITE" id="PS51518">
    <property type="entry name" value="SGF29_C"/>
    <property type="match status" value="1"/>
</dbReference>
<feature type="region of interest" description="Disordered" evidence="1">
    <location>
        <begin position="114"/>
        <end position="271"/>
    </location>
</feature>
<protein>
    <recommendedName>
        <fullName evidence="2">SGF29 C-terminal domain-containing protein</fullName>
    </recommendedName>
</protein>
<dbReference type="GO" id="GO:0000124">
    <property type="term" value="C:SAGA complex"/>
    <property type="evidence" value="ECO:0007669"/>
    <property type="project" value="InterPro"/>
</dbReference>
<keyword evidence="4" id="KW-1185">Reference proteome</keyword>
<dbReference type="CDD" id="cd20393">
    <property type="entry name" value="Tudor_SGF29_rpt1"/>
    <property type="match status" value="1"/>
</dbReference>
<comment type="caution">
    <text evidence="3">The sequence shown here is derived from an EMBL/GenBank/DDBJ whole genome shotgun (WGS) entry which is preliminary data.</text>
</comment>
<dbReference type="InterPro" id="IPR010750">
    <property type="entry name" value="SGF29_tudor-like_dom"/>
</dbReference>
<sequence>MQQNRSSRGSARNNSASHGEEVLLWEACKEKIHEGISLVNDDNLNLAKILALDAQAAKEVQKDSQPAYNTLAKMEDLCRAGVKAEETAAAHIKNLIEQLTILKGVQAAKEQATASEEKSLLLGPMSRSSSSRTRDREREQERERKREREREEKRDREDKRKREDKHKRDRDYRDRDRDWERDRDRVRDRKRDRDRDHDRGDRDRDSSTSVAAVASLYDIDRLGDSATPSSVSRRHDQAERNSQRNSIPPGEERAPGTPGSSSQPKPYIFSPGDSVAFRTKSNSNEESNWILGEVKAMTGMNEKTRRYTVLDVEPEDSSQVKKEYKSLGTKMILISSEAEAKSLPPWERGKKVLAMYPLTTTFYPAEVIGMSEDGRVDLRFDGENDSTTMQQVERRFVVEFRP</sequence>
<feature type="domain" description="SGF29 C-terminal" evidence="2">
    <location>
        <begin position="265"/>
        <end position="402"/>
    </location>
</feature>
<organism evidence="3 4">
    <name type="scientific">Thielaviopsis punctulata</name>
    <dbReference type="NCBI Taxonomy" id="72032"/>
    <lineage>
        <taxon>Eukaryota</taxon>
        <taxon>Fungi</taxon>
        <taxon>Dikarya</taxon>
        <taxon>Ascomycota</taxon>
        <taxon>Pezizomycotina</taxon>
        <taxon>Sordariomycetes</taxon>
        <taxon>Hypocreomycetidae</taxon>
        <taxon>Microascales</taxon>
        <taxon>Ceratocystidaceae</taxon>
        <taxon>Thielaviopsis</taxon>
    </lineage>
</organism>
<feature type="compositionally biased region" description="Basic and acidic residues" evidence="1">
    <location>
        <begin position="169"/>
        <end position="206"/>
    </location>
</feature>
<evidence type="ECO:0000256" key="1">
    <source>
        <dbReference type="SAM" id="MobiDB-lite"/>
    </source>
</evidence>
<evidence type="ECO:0000313" key="3">
    <source>
        <dbReference type="EMBL" id="KKA28794.1"/>
    </source>
</evidence>
<feature type="compositionally biased region" description="Basic and acidic residues" evidence="1">
    <location>
        <begin position="132"/>
        <end position="161"/>
    </location>
</feature>